<keyword evidence="1" id="KW-0472">Membrane</keyword>
<accession>A0A3G3K225</accession>
<feature type="transmembrane region" description="Helical" evidence="1">
    <location>
        <begin position="78"/>
        <end position="95"/>
    </location>
</feature>
<protein>
    <submittedName>
        <fullName evidence="2">Uncharacterized protein</fullName>
    </submittedName>
</protein>
<dbReference type="EMBL" id="CP033433">
    <property type="protein sequence ID" value="AYQ74513.1"/>
    <property type="molecule type" value="Genomic_DNA"/>
</dbReference>
<feature type="transmembrane region" description="Helical" evidence="1">
    <location>
        <begin position="137"/>
        <end position="157"/>
    </location>
</feature>
<sequence>MLYPPERFDLNEWFSLLSGIVVFAAALLLPKRFSAVLTTVFVMFTLFISQTVDALIAVEPVNLYDVSDTSKYEIMDAFIYYFVYPPTTYLFLYFYDRWKPGGWRRVLYVAGGSFVSVVLEGLAHWVRVYTYKGWNLGYSLCVYLVVYALYVWIYHLMIKLMDRQGIRTRR</sequence>
<feature type="transmembrane region" description="Helical" evidence="1">
    <location>
        <begin position="107"/>
        <end position="125"/>
    </location>
</feature>
<dbReference type="Proteomes" id="UP000269097">
    <property type="component" value="Chromosome"/>
</dbReference>
<gene>
    <name evidence="2" type="ORF">EAV92_19235</name>
</gene>
<evidence type="ECO:0000256" key="1">
    <source>
        <dbReference type="SAM" id="Phobius"/>
    </source>
</evidence>
<reference evidence="2 3" key="1">
    <citation type="submission" date="2018-10" db="EMBL/GenBank/DDBJ databases">
        <title>Genome Sequence of Cohnella sp.</title>
        <authorList>
            <person name="Srinivasan S."/>
            <person name="Kim M.K."/>
        </authorList>
    </citation>
    <scope>NUCLEOTIDE SEQUENCE [LARGE SCALE GENOMIC DNA]</scope>
    <source>
        <strain evidence="2 3">18JY8-7</strain>
    </source>
</reference>
<name>A0A3G3K225_9BACL</name>
<keyword evidence="1" id="KW-0812">Transmembrane</keyword>
<feature type="transmembrane region" description="Helical" evidence="1">
    <location>
        <begin position="12"/>
        <end position="29"/>
    </location>
</feature>
<keyword evidence="1" id="KW-1133">Transmembrane helix</keyword>
<keyword evidence="3" id="KW-1185">Reference proteome</keyword>
<evidence type="ECO:0000313" key="2">
    <source>
        <dbReference type="EMBL" id="AYQ74513.1"/>
    </source>
</evidence>
<dbReference type="KEGG" id="coh:EAV92_19235"/>
<organism evidence="2 3">
    <name type="scientific">Cohnella candidum</name>
    <dbReference type="NCBI Taxonomy" id="2674991"/>
    <lineage>
        <taxon>Bacteria</taxon>
        <taxon>Bacillati</taxon>
        <taxon>Bacillota</taxon>
        <taxon>Bacilli</taxon>
        <taxon>Bacillales</taxon>
        <taxon>Paenibacillaceae</taxon>
        <taxon>Cohnella</taxon>
    </lineage>
</organism>
<evidence type="ECO:0000313" key="3">
    <source>
        <dbReference type="Proteomes" id="UP000269097"/>
    </source>
</evidence>
<feature type="transmembrane region" description="Helical" evidence="1">
    <location>
        <begin position="36"/>
        <end position="58"/>
    </location>
</feature>
<dbReference type="AlphaFoldDB" id="A0A3G3K225"/>
<proteinExistence type="predicted"/>
<dbReference type="RefSeq" id="WP_123042593.1">
    <property type="nucleotide sequence ID" value="NZ_CP033433.1"/>
</dbReference>